<dbReference type="EMBL" id="DVNB01000065">
    <property type="protein sequence ID" value="HIU57388.1"/>
    <property type="molecule type" value="Genomic_DNA"/>
</dbReference>
<reference evidence="2" key="2">
    <citation type="journal article" date="2021" name="PeerJ">
        <title>Extensive microbial diversity within the chicken gut microbiome revealed by metagenomics and culture.</title>
        <authorList>
            <person name="Gilroy R."/>
            <person name="Ravi A."/>
            <person name="Getino M."/>
            <person name="Pursley I."/>
            <person name="Horton D.L."/>
            <person name="Alikhan N.F."/>
            <person name="Baker D."/>
            <person name="Gharbi K."/>
            <person name="Hall N."/>
            <person name="Watson M."/>
            <person name="Adriaenssens E.M."/>
            <person name="Foster-Nyarko E."/>
            <person name="Jarju S."/>
            <person name="Secka A."/>
            <person name="Antonio M."/>
            <person name="Oren A."/>
            <person name="Chaudhuri R.R."/>
            <person name="La Ragione R."/>
            <person name="Hildebrand F."/>
            <person name="Pallen M.J."/>
        </authorList>
    </citation>
    <scope>NUCLEOTIDE SEQUENCE</scope>
    <source>
        <strain evidence="2">USAMLcec3-3695</strain>
    </source>
</reference>
<protein>
    <recommendedName>
        <fullName evidence="4">DUF4367 domain-containing protein</fullName>
    </recommendedName>
</protein>
<dbReference type="Proteomes" id="UP000824109">
    <property type="component" value="Unassembled WGS sequence"/>
</dbReference>
<sequence length="245" mass="27276">MSAKENERLWRAIGDIEEKYIEEADLNMKRPRIKRTVLIAAAAAVLLCGSAVATTSIISGRIGSSSSIPFYEEIPEAETVYRDLGFETNIADGFSNGYMFKAGYKGDSSDIDAEGKKLNSFSELTVEYTNGGDRVTLNAYSAQYADDDYQSYELAGEYNGITLYKSEQLYKFVPPDYELTEQDKADEASGKYVFSYGSDEVETTEFKWVGWVQNGVAYSLSGHDIDLTADDLCAMAEEYIDNNMQ</sequence>
<evidence type="ECO:0008006" key="4">
    <source>
        <dbReference type="Google" id="ProtNLM"/>
    </source>
</evidence>
<name>A0A9D1MBE7_9FIRM</name>
<organism evidence="2 3">
    <name type="scientific">Candidatus Ornithomonoglobus merdipullorum</name>
    <dbReference type="NCBI Taxonomy" id="2840895"/>
    <lineage>
        <taxon>Bacteria</taxon>
        <taxon>Bacillati</taxon>
        <taxon>Bacillota</taxon>
        <taxon>Clostridia</taxon>
        <taxon>Candidatus Ornithomonoglobus</taxon>
    </lineage>
</organism>
<keyword evidence="1" id="KW-0472">Membrane</keyword>
<feature type="transmembrane region" description="Helical" evidence="1">
    <location>
        <begin position="37"/>
        <end position="58"/>
    </location>
</feature>
<proteinExistence type="predicted"/>
<accession>A0A9D1MBE7</accession>
<evidence type="ECO:0000313" key="3">
    <source>
        <dbReference type="Proteomes" id="UP000824109"/>
    </source>
</evidence>
<evidence type="ECO:0000313" key="2">
    <source>
        <dbReference type="EMBL" id="HIU57388.1"/>
    </source>
</evidence>
<dbReference type="AlphaFoldDB" id="A0A9D1MBE7"/>
<keyword evidence="1" id="KW-0812">Transmembrane</keyword>
<evidence type="ECO:0000256" key="1">
    <source>
        <dbReference type="SAM" id="Phobius"/>
    </source>
</evidence>
<reference evidence="2" key="1">
    <citation type="submission" date="2020-10" db="EMBL/GenBank/DDBJ databases">
        <authorList>
            <person name="Gilroy R."/>
        </authorList>
    </citation>
    <scope>NUCLEOTIDE SEQUENCE</scope>
    <source>
        <strain evidence="2">USAMLcec3-3695</strain>
    </source>
</reference>
<comment type="caution">
    <text evidence="2">The sequence shown here is derived from an EMBL/GenBank/DDBJ whole genome shotgun (WGS) entry which is preliminary data.</text>
</comment>
<keyword evidence="1" id="KW-1133">Transmembrane helix</keyword>
<gene>
    <name evidence="2" type="ORF">IAA61_06205</name>
</gene>